<reference evidence="2 3" key="1">
    <citation type="submission" date="2017-09" db="EMBL/GenBank/DDBJ databases">
        <title>Sphingomonas ginsenosidimutans KACC 14949, whole genome shotgun sequence.</title>
        <authorList>
            <person name="Feng G."/>
            <person name="Zhu H."/>
        </authorList>
    </citation>
    <scope>NUCLEOTIDE SEQUENCE [LARGE SCALE GENOMIC DNA]</scope>
    <source>
        <strain evidence="2 3">KACC 14949</strain>
    </source>
</reference>
<dbReference type="EMBL" id="NWVD01000009">
    <property type="protein sequence ID" value="PCG07939.1"/>
    <property type="molecule type" value="Genomic_DNA"/>
</dbReference>
<keyword evidence="1" id="KW-0472">Membrane</keyword>
<gene>
    <name evidence="2" type="ORF">COA17_15735</name>
</gene>
<dbReference type="Proteomes" id="UP000218784">
    <property type="component" value="Unassembled WGS sequence"/>
</dbReference>
<protein>
    <submittedName>
        <fullName evidence="2">Uncharacterized protein</fullName>
    </submittedName>
</protein>
<evidence type="ECO:0000313" key="3">
    <source>
        <dbReference type="Proteomes" id="UP000218784"/>
    </source>
</evidence>
<proteinExistence type="predicted"/>
<organism evidence="2 3">
    <name type="scientific">Sphingomonas ginsenosidimutans</name>
    <dbReference type="NCBI Taxonomy" id="862134"/>
    <lineage>
        <taxon>Bacteria</taxon>
        <taxon>Pseudomonadati</taxon>
        <taxon>Pseudomonadota</taxon>
        <taxon>Alphaproteobacteria</taxon>
        <taxon>Sphingomonadales</taxon>
        <taxon>Sphingomonadaceae</taxon>
        <taxon>Sphingomonas</taxon>
    </lineage>
</organism>
<dbReference type="RefSeq" id="WP_066487371.1">
    <property type="nucleotide sequence ID" value="NZ_JAIEOT010000042.1"/>
</dbReference>
<keyword evidence="1" id="KW-1133">Transmembrane helix</keyword>
<dbReference type="AlphaFoldDB" id="A0A2A4HVM6"/>
<keyword evidence="1" id="KW-0812">Transmembrane</keyword>
<feature type="transmembrane region" description="Helical" evidence="1">
    <location>
        <begin position="44"/>
        <end position="67"/>
    </location>
</feature>
<sequence length="76" mass="8663">MQYLSIVVFAVFAAFAALKAGFALWNGETSFGHGRTWKRASVPYWLLIAAYVFLMLMSATLVVEWTWNPDTMARRN</sequence>
<keyword evidence="3" id="KW-1185">Reference proteome</keyword>
<evidence type="ECO:0000313" key="2">
    <source>
        <dbReference type="EMBL" id="PCG07939.1"/>
    </source>
</evidence>
<accession>A0A2A4HVM6</accession>
<evidence type="ECO:0000256" key="1">
    <source>
        <dbReference type="SAM" id="Phobius"/>
    </source>
</evidence>
<comment type="caution">
    <text evidence="2">The sequence shown here is derived from an EMBL/GenBank/DDBJ whole genome shotgun (WGS) entry which is preliminary data.</text>
</comment>
<name>A0A2A4HVM6_9SPHN</name>